<comment type="caution">
    <text evidence="1">The sequence shown here is derived from an EMBL/GenBank/DDBJ whole genome shotgun (WGS) entry which is preliminary data.</text>
</comment>
<proteinExistence type="predicted"/>
<keyword evidence="2" id="KW-1185">Reference proteome</keyword>
<dbReference type="Proteomes" id="UP000562464">
    <property type="component" value="Unassembled WGS sequence"/>
</dbReference>
<evidence type="ECO:0000313" key="2">
    <source>
        <dbReference type="Proteomes" id="UP000562464"/>
    </source>
</evidence>
<sequence>MANRFSDFLESNTSKEKILKTPQFTSKPLETSKVEKKKSRKVENSTLKSQKISAEAFEKLVILKHATGRKQIDLLEEAINNLFAELSLENQKVRALQVIYQDEKTVDNRQTSIDDFL</sequence>
<name>A0A841C7U3_9LACT</name>
<accession>A0A841C7U3</accession>
<dbReference type="AlphaFoldDB" id="A0A841C7U3"/>
<evidence type="ECO:0000313" key="1">
    <source>
        <dbReference type="EMBL" id="MBB5887621.1"/>
    </source>
</evidence>
<reference evidence="1 2" key="1">
    <citation type="submission" date="2020-08" db="EMBL/GenBank/DDBJ databases">
        <title>Genomic Encyclopedia of Type Strains, Phase IV (KMG-IV): sequencing the most valuable type-strain genomes for metagenomic binning, comparative biology and taxonomic classification.</title>
        <authorList>
            <person name="Goeker M."/>
        </authorList>
    </citation>
    <scope>NUCLEOTIDE SEQUENCE [LARGE SCALE GENOMIC DNA]</scope>
    <source>
        <strain evidence="1 2">DSM 14925</strain>
    </source>
</reference>
<dbReference type="EMBL" id="JACHHV010000005">
    <property type="protein sequence ID" value="MBB5887621.1"/>
    <property type="molecule type" value="Genomic_DNA"/>
</dbReference>
<protein>
    <submittedName>
        <fullName evidence="1">Uncharacterized protein</fullName>
    </submittedName>
</protein>
<organism evidence="1 2">
    <name type="scientific">Lactovum miscens</name>
    <dbReference type="NCBI Taxonomy" id="190387"/>
    <lineage>
        <taxon>Bacteria</taxon>
        <taxon>Bacillati</taxon>
        <taxon>Bacillota</taxon>
        <taxon>Bacilli</taxon>
        <taxon>Lactobacillales</taxon>
        <taxon>Streptococcaceae</taxon>
        <taxon>Lactovum</taxon>
    </lineage>
</organism>
<dbReference type="RefSeq" id="WP_183538977.1">
    <property type="nucleotide sequence ID" value="NZ_JACHHV010000005.1"/>
</dbReference>
<gene>
    <name evidence="1" type="ORF">HNQ37_000493</name>
</gene>